<protein>
    <recommendedName>
        <fullName evidence="2">Ada DNA repair metal-binding domain-containing protein</fullName>
    </recommendedName>
</protein>
<gene>
    <name evidence="3" type="ORF">UW81_C0038G0010</name>
</gene>
<accession>A0A0G1KGH9</accession>
<evidence type="ECO:0000256" key="1">
    <source>
        <dbReference type="ARBA" id="ARBA00023159"/>
    </source>
</evidence>
<dbReference type="AlphaFoldDB" id="A0A0G1KGH9"/>
<dbReference type="GO" id="GO:0008270">
    <property type="term" value="F:zinc ion binding"/>
    <property type="evidence" value="ECO:0007669"/>
    <property type="project" value="InterPro"/>
</dbReference>
<dbReference type="Gene3D" id="3.40.10.10">
    <property type="entry name" value="DNA Methylphosphotriester Repair Domain"/>
    <property type="match status" value="1"/>
</dbReference>
<evidence type="ECO:0000313" key="3">
    <source>
        <dbReference type="EMBL" id="KKT82618.1"/>
    </source>
</evidence>
<comment type="caution">
    <text evidence="3">The sequence shown here is derived from an EMBL/GenBank/DDBJ whole genome shotgun (WGS) entry which is preliminary data.</text>
</comment>
<dbReference type="InterPro" id="IPR004026">
    <property type="entry name" value="Ada_DNA_repair_Zn-bd"/>
</dbReference>
<dbReference type="SUPFAM" id="SSF57884">
    <property type="entry name" value="Ada DNA repair protein, N-terminal domain (N-Ada 10)"/>
    <property type="match status" value="1"/>
</dbReference>
<sequence length="87" mass="9778">MKLYKIWKGGEIVESPYPGLYVGVKTTKVFGRLTHKSGAKKENLVFFHAWADALKAGFGPCRGCKPVLRIEEESAIQKKEARNAKRN</sequence>
<dbReference type="EMBL" id="LCJT01000038">
    <property type="protein sequence ID" value="KKT82618.1"/>
    <property type="molecule type" value="Genomic_DNA"/>
</dbReference>
<dbReference type="InterPro" id="IPR035451">
    <property type="entry name" value="Ada-like_dom_sf"/>
</dbReference>
<dbReference type="GO" id="GO:0006281">
    <property type="term" value="P:DNA repair"/>
    <property type="evidence" value="ECO:0007669"/>
    <property type="project" value="InterPro"/>
</dbReference>
<dbReference type="GO" id="GO:0006355">
    <property type="term" value="P:regulation of DNA-templated transcription"/>
    <property type="evidence" value="ECO:0007669"/>
    <property type="project" value="InterPro"/>
</dbReference>
<dbReference type="Proteomes" id="UP000033915">
    <property type="component" value="Unassembled WGS sequence"/>
</dbReference>
<dbReference type="GO" id="GO:0003677">
    <property type="term" value="F:DNA binding"/>
    <property type="evidence" value="ECO:0007669"/>
    <property type="project" value="InterPro"/>
</dbReference>
<reference evidence="3 4" key="1">
    <citation type="journal article" date="2015" name="Nature">
        <title>rRNA introns, odd ribosomes, and small enigmatic genomes across a large radiation of phyla.</title>
        <authorList>
            <person name="Brown C.T."/>
            <person name="Hug L.A."/>
            <person name="Thomas B.C."/>
            <person name="Sharon I."/>
            <person name="Castelle C.J."/>
            <person name="Singh A."/>
            <person name="Wilkins M.J."/>
            <person name="Williams K.H."/>
            <person name="Banfield J.F."/>
        </authorList>
    </citation>
    <scope>NUCLEOTIDE SEQUENCE [LARGE SCALE GENOMIC DNA]</scope>
</reference>
<proteinExistence type="predicted"/>
<organism evidence="3 4">
    <name type="scientific">Candidatus Giovannonibacteria bacterium GW2011_GWC2_44_9</name>
    <dbReference type="NCBI Taxonomy" id="1618658"/>
    <lineage>
        <taxon>Bacteria</taxon>
        <taxon>Candidatus Giovannoniibacteriota</taxon>
    </lineage>
</organism>
<keyword evidence="1" id="KW-0010">Activator</keyword>
<dbReference type="Pfam" id="PF02805">
    <property type="entry name" value="Ada_Zn_binding"/>
    <property type="match status" value="1"/>
</dbReference>
<dbReference type="GO" id="GO:0008168">
    <property type="term" value="F:methyltransferase activity"/>
    <property type="evidence" value="ECO:0007669"/>
    <property type="project" value="InterPro"/>
</dbReference>
<feature type="domain" description="Ada DNA repair metal-binding" evidence="2">
    <location>
        <begin position="21"/>
        <end position="66"/>
    </location>
</feature>
<evidence type="ECO:0000259" key="2">
    <source>
        <dbReference type="Pfam" id="PF02805"/>
    </source>
</evidence>
<name>A0A0G1KGH9_9BACT</name>
<evidence type="ECO:0000313" key="4">
    <source>
        <dbReference type="Proteomes" id="UP000033915"/>
    </source>
</evidence>